<dbReference type="GO" id="GO:0009295">
    <property type="term" value="C:nucleoid"/>
    <property type="evidence" value="ECO:0007669"/>
    <property type="project" value="TreeGrafter"/>
</dbReference>
<dbReference type="AlphaFoldDB" id="C9LG13"/>
<dbReference type="GO" id="GO:0006260">
    <property type="term" value="P:DNA replication"/>
    <property type="evidence" value="ECO:0007669"/>
    <property type="project" value="InterPro"/>
</dbReference>
<proteinExistence type="inferred from homology"/>
<feature type="compositionally biased region" description="Polar residues" evidence="4">
    <location>
        <begin position="118"/>
        <end position="134"/>
    </location>
</feature>
<reference evidence="5" key="1">
    <citation type="submission" date="2009-09" db="EMBL/GenBank/DDBJ databases">
        <authorList>
            <person name="Weinstock G."/>
            <person name="Sodergren E."/>
            <person name="Clifton S."/>
            <person name="Fulton L."/>
            <person name="Fulton B."/>
            <person name="Courtney L."/>
            <person name="Fronick C."/>
            <person name="Harrison M."/>
            <person name="Strong C."/>
            <person name="Farmer C."/>
            <person name="Delahaunty K."/>
            <person name="Markovic C."/>
            <person name="Hall O."/>
            <person name="Minx P."/>
            <person name="Tomlinson C."/>
            <person name="Mitreva M."/>
            <person name="Nelson J."/>
            <person name="Hou S."/>
            <person name="Wollam A."/>
            <person name="Pepin K.H."/>
            <person name="Johnson M."/>
            <person name="Bhonagiri V."/>
            <person name="Nash W.E."/>
            <person name="Warren W."/>
            <person name="Chinwalla A."/>
            <person name="Mardis E.R."/>
            <person name="Wilson R.K."/>
        </authorList>
    </citation>
    <scope>NUCLEOTIDE SEQUENCE [LARGE SCALE GENOMIC DNA]</scope>
    <source>
        <strain evidence="5">ATCC 51259</strain>
    </source>
</reference>
<comment type="subunit">
    <text evidence="2">Homotetramer.</text>
</comment>
<sequence length="134" mass="15312">MSLNKVMLIGNVGREPDIHYVNNGICTASLSLATSTPGYTLSSGTQIPERTEWHRILLWRRMAEIVEKYVHKGDKIYIEGELRTRNYTDKKGVTRYVTEIWAEKLELLTPKTTRRNTTESSIDAANIDSNQPPF</sequence>
<dbReference type="PANTHER" id="PTHR10302">
    <property type="entry name" value="SINGLE-STRANDED DNA-BINDING PROTEIN"/>
    <property type="match status" value="1"/>
</dbReference>
<gene>
    <name evidence="5" type="ORF">GCWU000325_01153</name>
</gene>
<dbReference type="NCBIfam" id="TIGR00621">
    <property type="entry name" value="ssb"/>
    <property type="match status" value="1"/>
</dbReference>
<dbReference type="Proteomes" id="UP000003460">
    <property type="component" value="Unassembled WGS sequence"/>
</dbReference>
<evidence type="ECO:0000256" key="4">
    <source>
        <dbReference type="SAM" id="MobiDB-lite"/>
    </source>
</evidence>
<comment type="caution">
    <text evidence="5">The sequence shown here is derived from an EMBL/GenBank/DDBJ whole genome shotgun (WGS) entry which is preliminary data.</text>
</comment>
<dbReference type="PROSITE" id="PS50935">
    <property type="entry name" value="SSB"/>
    <property type="match status" value="1"/>
</dbReference>
<dbReference type="HOGENOM" id="CLU_078758_2_0_10"/>
<name>C9LG13_9BACT</name>
<accession>C9LG13</accession>
<dbReference type="InterPro" id="IPR011344">
    <property type="entry name" value="ssDNA-bd"/>
</dbReference>
<dbReference type="OrthoDB" id="9809878at2"/>
<evidence type="ECO:0000256" key="1">
    <source>
        <dbReference type="ARBA" id="ARBA00023125"/>
    </source>
</evidence>
<evidence type="ECO:0000313" key="5">
    <source>
        <dbReference type="EMBL" id="EEX71621.1"/>
    </source>
</evidence>
<dbReference type="HAMAP" id="MF_00984">
    <property type="entry name" value="SSB"/>
    <property type="match status" value="1"/>
</dbReference>
<dbReference type="Gene3D" id="2.40.50.140">
    <property type="entry name" value="Nucleic acid-binding proteins"/>
    <property type="match status" value="1"/>
</dbReference>
<organism evidence="5 6">
    <name type="scientific">Alloprevotella tannerae ATCC 51259</name>
    <dbReference type="NCBI Taxonomy" id="626522"/>
    <lineage>
        <taxon>Bacteria</taxon>
        <taxon>Pseudomonadati</taxon>
        <taxon>Bacteroidota</taxon>
        <taxon>Bacteroidia</taxon>
        <taxon>Bacteroidales</taxon>
        <taxon>Prevotellaceae</taxon>
        <taxon>Alloprevotella</taxon>
    </lineage>
</organism>
<dbReference type="GO" id="GO:0003697">
    <property type="term" value="F:single-stranded DNA binding"/>
    <property type="evidence" value="ECO:0007669"/>
    <property type="project" value="UniProtKB-UniRule"/>
</dbReference>
<dbReference type="SUPFAM" id="SSF50249">
    <property type="entry name" value="Nucleic acid-binding proteins"/>
    <property type="match status" value="1"/>
</dbReference>
<dbReference type="eggNOG" id="COG0629">
    <property type="taxonomic scope" value="Bacteria"/>
</dbReference>
<feature type="region of interest" description="Disordered" evidence="4">
    <location>
        <begin position="112"/>
        <end position="134"/>
    </location>
</feature>
<evidence type="ECO:0000256" key="2">
    <source>
        <dbReference type="HAMAP-Rule" id="MF_00984"/>
    </source>
</evidence>
<dbReference type="PANTHER" id="PTHR10302:SF27">
    <property type="entry name" value="SINGLE-STRANDED DNA-BINDING PROTEIN"/>
    <property type="match status" value="1"/>
</dbReference>
<dbReference type="GeneID" id="84576158"/>
<keyword evidence="6" id="KW-1185">Reference proteome</keyword>
<dbReference type="PIRSF" id="PIRSF002070">
    <property type="entry name" value="SSB"/>
    <property type="match status" value="1"/>
</dbReference>
<protein>
    <recommendedName>
        <fullName evidence="2 3">Single-stranded DNA-binding protein</fullName>
        <shortName evidence="2">SSB</shortName>
    </recommendedName>
</protein>
<dbReference type="InterPro" id="IPR012340">
    <property type="entry name" value="NA-bd_OB-fold"/>
</dbReference>
<dbReference type="CDD" id="cd04496">
    <property type="entry name" value="SSB_OBF"/>
    <property type="match status" value="1"/>
</dbReference>
<dbReference type="InterPro" id="IPR000424">
    <property type="entry name" value="Primosome_PriB/ssb"/>
</dbReference>
<dbReference type="RefSeq" id="WP_006254928.1">
    <property type="nucleotide sequence ID" value="NZ_GG700642.1"/>
</dbReference>
<keyword evidence="1 2" id="KW-0238">DNA-binding</keyword>
<dbReference type="STRING" id="626522.GCWU000325_01153"/>
<dbReference type="EMBL" id="ACIJ02000018">
    <property type="protein sequence ID" value="EEX71621.1"/>
    <property type="molecule type" value="Genomic_DNA"/>
</dbReference>
<evidence type="ECO:0000256" key="3">
    <source>
        <dbReference type="PIRNR" id="PIRNR002070"/>
    </source>
</evidence>
<comment type="caution">
    <text evidence="2">Lacks conserved residue(s) required for the propagation of feature annotation.</text>
</comment>
<dbReference type="Pfam" id="PF00436">
    <property type="entry name" value="SSB"/>
    <property type="match status" value="1"/>
</dbReference>
<evidence type="ECO:0000313" key="6">
    <source>
        <dbReference type="Proteomes" id="UP000003460"/>
    </source>
</evidence>